<evidence type="ECO:0000313" key="3">
    <source>
        <dbReference type="EMBL" id="MFD2262090.1"/>
    </source>
</evidence>
<feature type="compositionally biased region" description="Basic and acidic residues" evidence="1">
    <location>
        <begin position="97"/>
        <end position="128"/>
    </location>
</feature>
<accession>A0ABW5DS23</accession>
<feature type="compositionally biased region" description="Polar residues" evidence="1">
    <location>
        <begin position="72"/>
        <end position="88"/>
    </location>
</feature>
<evidence type="ECO:0000313" key="4">
    <source>
        <dbReference type="Proteomes" id="UP001597295"/>
    </source>
</evidence>
<organism evidence="3 4">
    <name type="scientific">Lacibacterium aquatile</name>
    <dbReference type="NCBI Taxonomy" id="1168082"/>
    <lineage>
        <taxon>Bacteria</taxon>
        <taxon>Pseudomonadati</taxon>
        <taxon>Pseudomonadota</taxon>
        <taxon>Alphaproteobacteria</taxon>
        <taxon>Rhodospirillales</taxon>
        <taxon>Rhodospirillaceae</taxon>
    </lineage>
</organism>
<dbReference type="EMBL" id="JBHUIP010000003">
    <property type="protein sequence ID" value="MFD2262090.1"/>
    <property type="molecule type" value="Genomic_DNA"/>
</dbReference>
<evidence type="ECO:0000256" key="1">
    <source>
        <dbReference type="SAM" id="MobiDB-lite"/>
    </source>
</evidence>
<name>A0ABW5DS23_9PROT</name>
<feature type="region of interest" description="Disordered" evidence="1">
    <location>
        <begin position="41"/>
        <end position="128"/>
    </location>
</feature>
<feature type="chain" id="PRO_5045694211" evidence="2">
    <location>
        <begin position="38"/>
        <end position="128"/>
    </location>
</feature>
<proteinExistence type="predicted"/>
<reference evidence="4" key="1">
    <citation type="journal article" date="2019" name="Int. J. Syst. Evol. Microbiol.">
        <title>The Global Catalogue of Microorganisms (GCM) 10K type strain sequencing project: providing services to taxonomists for standard genome sequencing and annotation.</title>
        <authorList>
            <consortium name="The Broad Institute Genomics Platform"/>
            <consortium name="The Broad Institute Genome Sequencing Center for Infectious Disease"/>
            <person name="Wu L."/>
            <person name="Ma J."/>
        </authorList>
    </citation>
    <scope>NUCLEOTIDE SEQUENCE [LARGE SCALE GENOMIC DNA]</scope>
    <source>
        <strain evidence="4">CGMCC 1.19062</strain>
    </source>
</reference>
<protein>
    <submittedName>
        <fullName evidence="3">Uncharacterized protein</fullName>
    </submittedName>
</protein>
<comment type="caution">
    <text evidence="3">The sequence shown here is derived from an EMBL/GenBank/DDBJ whole genome shotgun (WGS) entry which is preliminary data.</text>
</comment>
<feature type="signal peptide" evidence="2">
    <location>
        <begin position="1"/>
        <end position="37"/>
    </location>
</feature>
<dbReference type="RefSeq" id="WP_379875002.1">
    <property type="nucleotide sequence ID" value="NZ_JBHUIP010000003.1"/>
</dbReference>
<sequence>MALANRLTTPHITGMRSLALLLLLTAATAALPPAALAQTYWDPAAPAGNPASSLTPPSFGAITPPLDRNTSDRLNTGIGNSQFQQQLLRPQPGASWEEQRRMEVERDRLRAEQARIESERRRLDPTRP</sequence>
<dbReference type="Proteomes" id="UP001597295">
    <property type="component" value="Unassembled WGS sequence"/>
</dbReference>
<keyword evidence="4" id="KW-1185">Reference proteome</keyword>
<evidence type="ECO:0000256" key="2">
    <source>
        <dbReference type="SAM" id="SignalP"/>
    </source>
</evidence>
<keyword evidence="2" id="KW-0732">Signal</keyword>
<gene>
    <name evidence="3" type="ORF">ACFSM5_04260</name>
</gene>